<comment type="cofactor">
    <cofactor evidence="2">
        <name>Fe(2+)</name>
        <dbReference type="ChEBI" id="CHEBI:29033"/>
    </cofactor>
    <text evidence="2">Binds 1 Fe(2+) ion.</text>
</comment>
<feature type="active site" evidence="2">
    <location>
        <position position="131"/>
    </location>
</feature>
<comment type="function">
    <text evidence="2">Removes the formyl group from the N-terminal Met of newly synthesized proteins. Requires at least a dipeptide for an efficient rate of reaction. N-terminal L-methionine is a prerequisite for activity but the enzyme has broad specificity at other positions.</text>
</comment>
<keyword evidence="2" id="KW-0408">Iron</keyword>
<dbReference type="Gene3D" id="3.90.45.10">
    <property type="entry name" value="Peptide deformylase"/>
    <property type="match status" value="1"/>
</dbReference>
<dbReference type="PRINTS" id="PR01576">
    <property type="entry name" value="PDEFORMYLASE"/>
</dbReference>
<protein>
    <recommendedName>
        <fullName evidence="2">Peptide deformylase</fullName>
        <shortName evidence="2">PDF</shortName>
        <ecNumber evidence="2">3.5.1.88</ecNumber>
    </recommendedName>
    <alternativeName>
        <fullName evidence="2">Polypeptide deformylase</fullName>
    </alternativeName>
</protein>
<feature type="binding site" evidence="2">
    <location>
        <position position="88"/>
    </location>
    <ligand>
        <name>Fe cation</name>
        <dbReference type="ChEBI" id="CHEBI:24875"/>
    </ligand>
</feature>
<dbReference type="AlphaFoldDB" id="A0A4R8M5G4"/>
<evidence type="ECO:0000313" key="3">
    <source>
        <dbReference type="EMBL" id="TDY60559.1"/>
    </source>
</evidence>
<keyword evidence="2" id="KW-0648">Protein biosynthesis</keyword>
<name>A0A4R8M5G4_9BACT</name>
<dbReference type="NCBIfam" id="NF001159">
    <property type="entry name" value="PRK00150.1-3"/>
    <property type="match status" value="1"/>
</dbReference>
<dbReference type="GO" id="GO:0046872">
    <property type="term" value="F:metal ion binding"/>
    <property type="evidence" value="ECO:0007669"/>
    <property type="project" value="UniProtKB-KW"/>
</dbReference>
<sequence>MDSLYLRVYPDPVLRKETQPVTDFGDGFKDLVADLVRLMHQHDGVGLAAPQAGVPLRLAVVFYQGELHVLANPVLVSSEGEQDGEEGCLSFPGIFGNVKRPLKAVVRHFDMNGTERQTAVEGFLARAFLHEMDHLEGRLLIDRFSPLKRNMAKKKLLRAEREAERV</sequence>
<dbReference type="InterPro" id="IPR023635">
    <property type="entry name" value="Peptide_deformylase"/>
</dbReference>
<dbReference type="NCBIfam" id="TIGR00079">
    <property type="entry name" value="pept_deformyl"/>
    <property type="match status" value="1"/>
</dbReference>
<organism evidence="3 4">
    <name type="scientific">Aminivibrio pyruvatiphilus</name>
    <dbReference type="NCBI Taxonomy" id="1005740"/>
    <lineage>
        <taxon>Bacteria</taxon>
        <taxon>Thermotogati</taxon>
        <taxon>Synergistota</taxon>
        <taxon>Synergistia</taxon>
        <taxon>Synergistales</taxon>
        <taxon>Aminobacteriaceae</taxon>
        <taxon>Aminivibrio</taxon>
    </lineage>
</organism>
<dbReference type="OrthoDB" id="9784988at2"/>
<dbReference type="HAMAP" id="MF_00163">
    <property type="entry name" value="Pep_deformylase"/>
    <property type="match status" value="1"/>
</dbReference>
<evidence type="ECO:0000313" key="4">
    <source>
        <dbReference type="Proteomes" id="UP000295066"/>
    </source>
</evidence>
<proteinExistence type="inferred from homology"/>
<dbReference type="CDD" id="cd00487">
    <property type="entry name" value="Pep_deformylase"/>
    <property type="match status" value="1"/>
</dbReference>
<dbReference type="PANTHER" id="PTHR10458">
    <property type="entry name" value="PEPTIDE DEFORMYLASE"/>
    <property type="match status" value="1"/>
</dbReference>
<comment type="catalytic activity">
    <reaction evidence="2">
        <text>N-terminal N-formyl-L-methionyl-[peptide] + H2O = N-terminal L-methionyl-[peptide] + formate</text>
        <dbReference type="Rhea" id="RHEA:24420"/>
        <dbReference type="Rhea" id="RHEA-COMP:10639"/>
        <dbReference type="Rhea" id="RHEA-COMP:10640"/>
        <dbReference type="ChEBI" id="CHEBI:15377"/>
        <dbReference type="ChEBI" id="CHEBI:15740"/>
        <dbReference type="ChEBI" id="CHEBI:49298"/>
        <dbReference type="ChEBI" id="CHEBI:64731"/>
        <dbReference type="EC" id="3.5.1.88"/>
    </reaction>
</comment>
<feature type="binding site" evidence="2">
    <location>
        <position position="134"/>
    </location>
    <ligand>
        <name>Fe cation</name>
        <dbReference type="ChEBI" id="CHEBI:24875"/>
    </ligand>
</feature>
<dbReference type="PANTHER" id="PTHR10458:SF22">
    <property type="entry name" value="PEPTIDE DEFORMYLASE"/>
    <property type="match status" value="1"/>
</dbReference>
<dbReference type="EMBL" id="SORI01000008">
    <property type="protein sequence ID" value="TDY60559.1"/>
    <property type="molecule type" value="Genomic_DNA"/>
</dbReference>
<accession>A0A4R8M5G4</accession>
<comment type="caution">
    <text evidence="3">The sequence shown here is derived from an EMBL/GenBank/DDBJ whole genome shotgun (WGS) entry which is preliminary data.</text>
</comment>
<dbReference type="Proteomes" id="UP000295066">
    <property type="component" value="Unassembled WGS sequence"/>
</dbReference>
<reference evidence="3 4" key="1">
    <citation type="submission" date="2019-03" db="EMBL/GenBank/DDBJ databases">
        <title>Genomic Encyclopedia of Type Strains, Phase IV (KMG-IV): sequencing the most valuable type-strain genomes for metagenomic binning, comparative biology and taxonomic classification.</title>
        <authorList>
            <person name="Goeker M."/>
        </authorList>
    </citation>
    <scope>NUCLEOTIDE SEQUENCE [LARGE SCALE GENOMIC DNA]</scope>
    <source>
        <strain evidence="3 4">DSM 25964</strain>
    </source>
</reference>
<comment type="similarity">
    <text evidence="1 2">Belongs to the polypeptide deformylase family.</text>
</comment>
<keyword evidence="4" id="KW-1185">Reference proteome</keyword>
<gene>
    <name evidence="2" type="primary">def</name>
    <name evidence="3" type="ORF">C8D99_108108</name>
</gene>
<evidence type="ECO:0000256" key="2">
    <source>
        <dbReference type="HAMAP-Rule" id="MF_00163"/>
    </source>
</evidence>
<dbReference type="EC" id="3.5.1.88" evidence="2"/>
<keyword evidence="2" id="KW-0479">Metal-binding</keyword>
<feature type="binding site" evidence="2">
    <location>
        <position position="130"/>
    </location>
    <ligand>
        <name>Fe cation</name>
        <dbReference type="ChEBI" id="CHEBI:24875"/>
    </ligand>
</feature>
<dbReference type="Pfam" id="PF01327">
    <property type="entry name" value="Pep_deformylase"/>
    <property type="match status" value="1"/>
</dbReference>
<dbReference type="GO" id="GO:0006412">
    <property type="term" value="P:translation"/>
    <property type="evidence" value="ECO:0007669"/>
    <property type="project" value="UniProtKB-UniRule"/>
</dbReference>
<evidence type="ECO:0000256" key="1">
    <source>
        <dbReference type="ARBA" id="ARBA00010759"/>
    </source>
</evidence>
<dbReference type="GO" id="GO:0042586">
    <property type="term" value="F:peptide deformylase activity"/>
    <property type="evidence" value="ECO:0007669"/>
    <property type="project" value="UniProtKB-UniRule"/>
</dbReference>
<dbReference type="SUPFAM" id="SSF56420">
    <property type="entry name" value="Peptide deformylase"/>
    <property type="match status" value="1"/>
</dbReference>
<dbReference type="PIRSF" id="PIRSF004749">
    <property type="entry name" value="Pep_def"/>
    <property type="match status" value="1"/>
</dbReference>
<keyword evidence="2" id="KW-0378">Hydrolase</keyword>
<dbReference type="InterPro" id="IPR036821">
    <property type="entry name" value="Peptide_deformylase_sf"/>
</dbReference>